<feature type="transmembrane region" description="Helical" evidence="7">
    <location>
        <begin position="232"/>
        <end position="251"/>
    </location>
</feature>
<sequence length="511" mass="51616">MTDMIARSTAGRREWLALAVLCLPTMLTMLDISVLFLAVPQITVDLGAGATEQLWITDIYGFLIAGFLITMGSVGDRIGRRRLLLLGATAFGALSALAAYAPSTEVLIAARALLGVAGATIMPSTLALIIGMFRDPRQLGVAISVWASALTAGVALGPLVGGALLQAFWWGAAFLVAVPVMLLLVVTGPRLLPESRDPGAPGVDPVSVVLSLVAVLPLVYGLKELAQSGWSPGPVALTLAGALAGVVFVVRQGRLAHPMLDLGLFRIVEVRGALLISLLVGALQSGSGFFVAQYLLSVEGLSPLAAGLWMLVPTFGLVIGIFVSQGIAQRVRPAHVVAAGAAIASAGMVVLTQVTPGGGPAILLLGFTVVYVGVSPVGPLAGRLVVPAAPPERAGSASAMQSMSGELGVALGIAVLGSLGAAIYTSAVEVPPALANTAPGRAAAETMAEAVAVAQRQPTGIGDALISSARDAFASGLNVTAAVCALAFAGIAVLALTTLRRIPPFGPPAAQ</sequence>
<proteinExistence type="predicted"/>
<accession>A0ABT4SZA2</accession>
<evidence type="ECO:0000256" key="4">
    <source>
        <dbReference type="ARBA" id="ARBA00022692"/>
    </source>
</evidence>
<dbReference type="RefSeq" id="WP_271277085.1">
    <property type="nucleotide sequence ID" value="NZ_BAABFD010000017.1"/>
</dbReference>
<feature type="transmembrane region" description="Helical" evidence="7">
    <location>
        <begin position="139"/>
        <end position="161"/>
    </location>
</feature>
<dbReference type="Proteomes" id="UP001212498">
    <property type="component" value="Unassembled WGS sequence"/>
</dbReference>
<name>A0ABT4SZA2_9ACTN</name>
<keyword evidence="5 7" id="KW-1133">Transmembrane helix</keyword>
<evidence type="ECO:0000256" key="1">
    <source>
        <dbReference type="ARBA" id="ARBA00004651"/>
    </source>
</evidence>
<keyword evidence="2" id="KW-0813">Transport</keyword>
<dbReference type="InterPro" id="IPR020846">
    <property type="entry name" value="MFS_dom"/>
</dbReference>
<keyword evidence="4 7" id="KW-0812">Transmembrane</keyword>
<reference evidence="9 10" key="1">
    <citation type="submission" date="2022-11" db="EMBL/GenBank/DDBJ databases">
        <title>Nonomuraea corallina sp. nov., a new species of the genus Nonomuraea isolated from sea side sediment in Thai sea.</title>
        <authorList>
            <person name="Ngamcharungchit C."/>
            <person name="Matsumoto A."/>
            <person name="Suriyachadkun C."/>
            <person name="Panbangred W."/>
            <person name="Inahashi Y."/>
            <person name="Intra B."/>
        </authorList>
    </citation>
    <scope>NUCLEOTIDE SEQUENCE [LARGE SCALE GENOMIC DNA]</scope>
    <source>
        <strain evidence="9 10">DSM 43553</strain>
    </source>
</reference>
<dbReference type="PROSITE" id="PS50850">
    <property type="entry name" value="MFS"/>
    <property type="match status" value="1"/>
</dbReference>
<feature type="transmembrane region" description="Helical" evidence="7">
    <location>
        <begin position="167"/>
        <end position="187"/>
    </location>
</feature>
<dbReference type="InterPro" id="IPR011701">
    <property type="entry name" value="MFS"/>
</dbReference>
<dbReference type="SUPFAM" id="SSF103473">
    <property type="entry name" value="MFS general substrate transporter"/>
    <property type="match status" value="1"/>
</dbReference>
<feature type="transmembrane region" description="Helical" evidence="7">
    <location>
        <begin position="199"/>
        <end position="220"/>
    </location>
</feature>
<dbReference type="PANTHER" id="PTHR42718:SF47">
    <property type="entry name" value="METHYL VIOLOGEN RESISTANCE PROTEIN SMVA"/>
    <property type="match status" value="1"/>
</dbReference>
<comment type="subcellular location">
    <subcellularLocation>
        <location evidence="1">Cell membrane</location>
        <topology evidence="1">Multi-pass membrane protein</topology>
    </subcellularLocation>
</comment>
<feature type="transmembrane region" description="Helical" evidence="7">
    <location>
        <begin position="407"/>
        <end position="427"/>
    </location>
</feature>
<feature type="transmembrane region" description="Helical" evidence="7">
    <location>
        <begin position="472"/>
        <end position="496"/>
    </location>
</feature>
<feature type="transmembrane region" description="Helical" evidence="7">
    <location>
        <begin position="83"/>
        <end position="102"/>
    </location>
</feature>
<evidence type="ECO:0000313" key="9">
    <source>
        <dbReference type="EMBL" id="MDA0642582.1"/>
    </source>
</evidence>
<organism evidence="9 10">
    <name type="scientific">Nonomuraea ferruginea</name>
    <dbReference type="NCBI Taxonomy" id="46174"/>
    <lineage>
        <taxon>Bacteria</taxon>
        <taxon>Bacillati</taxon>
        <taxon>Actinomycetota</taxon>
        <taxon>Actinomycetes</taxon>
        <taxon>Streptosporangiales</taxon>
        <taxon>Streptosporangiaceae</taxon>
        <taxon>Nonomuraea</taxon>
    </lineage>
</organism>
<evidence type="ECO:0000256" key="7">
    <source>
        <dbReference type="SAM" id="Phobius"/>
    </source>
</evidence>
<feature type="transmembrane region" description="Helical" evidence="7">
    <location>
        <begin position="304"/>
        <end position="324"/>
    </location>
</feature>
<keyword evidence="10" id="KW-1185">Reference proteome</keyword>
<dbReference type="PRINTS" id="PR01036">
    <property type="entry name" value="TCRTETB"/>
</dbReference>
<feature type="transmembrane region" description="Helical" evidence="7">
    <location>
        <begin position="361"/>
        <end position="386"/>
    </location>
</feature>
<evidence type="ECO:0000256" key="2">
    <source>
        <dbReference type="ARBA" id="ARBA00022448"/>
    </source>
</evidence>
<evidence type="ECO:0000256" key="6">
    <source>
        <dbReference type="ARBA" id="ARBA00023136"/>
    </source>
</evidence>
<feature type="transmembrane region" description="Helical" evidence="7">
    <location>
        <begin position="108"/>
        <end position="132"/>
    </location>
</feature>
<feature type="transmembrane region" description="Helical" evidence="7">
    <location>
        <begin position="15"/>
        <end position="39"/>
    </location>
</feature>
<keyword evidence="6 7" id="KW-0472">Membrane</keyword>
<dbReference type="Gene3D" id="1.20.1250.20">
    <property type="entry name" value="MFS general substrate transporter like domains"/>
    <property type="match status" value="1"/>
</dbReference>
<evidence type="ECO:0000256" key="5">
    <source>
        <dbReference type="ARBA" id="ARBA00022989"/>
    </source>
</evidence>
<feature type="domain" description="Major facilitator superfamily (MFS) profile" evidence="8">
    <location>
        <begin position="17"/>
        <end position="499"/>
    </location>
</feature>
<evidence type="ECO:0000313" key="10">
    <source>
        <dbReference type="Proteomes" id="UP001212498"/>
    </source>
</evidence>
<dbReference type="CDD" id="cd17321">
    <property type="entry name" value="MFS_MMR_MDR_like"/>
    <property type="match status" value="1"/>
</dbReference>
<comment type="caution">
    <text evidence="9">The sequence shown here is derived from an EMBL/GenBank/DDBJ whole genome shotgun (WGS) entry which is preliminary data.</text>
</comment>
<feature type="transmembrane region" description="Helical" evidence="7">
    <location>
        <begin position="272"/>
        <end position="292"/>
    </location>
</feature>
<dbReference type="PANTHER" id="PTHR42718">
    <property type="entry name" value="MAJOR FACILITATOR SUPERFAMILY MULTIDRUG TRANSPORTER MFSC"/>
    <property type="match status" value="1"/>
</dbReference>
<keyword evidence="3" id="KW-1003">Cell membrane</keyword>
<protein>
    <submittedName>
        <fullName evidence="9">MFS transporter</fullName>
    </submittedName>
</protein>
<gene>
    <name evidence="9" type="ORF">OUY24_18295</name>
</gene>
<evidence type="ECO:0000256" key="3">
    <source>
        <dbReference type="ARBA" id="ARBA00022475"/>
    </source>
</evidence>
<dbReference type="EMBL" id="JAPNUD010000045">
    <property type="protein sequence ID" value="MDA0642582.1"/>
    <property type="molecule type" value="Genomic_DNA"/>
</dbReference>
<dbReference type="Gene3D" id="1.20.1720.10">
    <property type="entry name" value="Multidrug resistance protein D"/>
    <property type="match status" value="1"/>
</dbReference>
<dbReference type="InterPro" id="IPR036259">
    <property type="entry name" value="MFS_trans_sf"/>
</dbReference>
<evidence type="ECO:0000259" key="8">
    <source>
        <dbReference type="PROSITE" id="PS50850"/>
    </source>
</evidence>
<feature type="transmembrane region" description="Helical" evidence="7">
    <location>
        <begin position="336"/>
        <end position="355"/>
    </location>
</feature>
<dbReference type="Pfam" id="PF07690">
    <property type="entry name" value="MFS_1"/>
    <property type="match status" value="1"/>
</dbReference>
<feature type="transmembrane region" description="Helical" evidence="7">
    <location>
        <begin position="59"/>
        <end position="76"/>
    </location>
</feature>